<dbReference type="PANTHER" id="PTHR30143">
    <property type="entry name" value="ACID HYDRATASE"/>
    <property type="match status" value="1"/>
</dbReference>
<sequence length="256" mass="27912">MGPLHTEQLADRLYTAYKTNRALEKDQIPSTLELSAAYSIQHALTSRKTQDGEPLKGYKISLTSPETQKLFNSDKPLYGALTAPALSDGTIELASMLSPLIEIELIFLIQEDIHASDSLADILCKTNVAPGIEVPDCRFTDWFPNITLGQVVADSAVAGRIVIGEAINDASFDQLDDIHGELFLNGEPIASGSSSEVLEHPLHAIKWLAEELDSHGFMLEKGMAVSSGTFILPKKLEKGRYKVRYEGIGSAELTVQ</sequence>
<reference evidence="2" key="1">
    <citation type="journal article" date="2019" name="Int. J. Syst. Evol. Microbiol.">
        <title>The Global Catalogue of Microorganisms (GCM) 10K type strain sequencing project: providing services to taxonomists for standard genome sequencing and annotation.</title>
        <authorList>
            <consortium name="The Broad Institute Genomics Platform"/>
            <consortium name="The Broad Institute Genome Sequencing Center for Infectious Disease"/>
            <person name="Wu L."/>
            <person name="Ma J."/>
        </authorList>
    </citation>
    <scope>NUCLEOTIDE SEQUENCE [LARGE SCALE GENOMIC DNA]</scope>
    <source>
        <strain evidence="2">CGMCC 1.12151</strain>
    </source>
</reference>
<dbReference type="Gene3D" id="3.90.850.10">
    <property type="entry name" value="Fumarylacetoacetase-like, C-terminal domain"/>
    <property type="match status" value="1"/>
</dbReference>
<gene>
    <name evidence="1" type="ORF">ACFO5U_01455</name>
</gene>
<protein>
    <submittedName>
        <fullName evidence="1">2-keto-4-pentenoate hydratase</fullName>
    </submittedName>
</protein>
<dbReference type="PANTHER" id="PTHR30143:SF0">
    <property type="entry name" value="2-KETO-4-PENTENOATE HYDRATASE"/>
    <property type="match status" value="1"/>
</dbReference>
<evidence type="ECO:0000313" key="2">
    <source>
        <dbReference type="Proteomes" id="UP001595932"/>
    </source>
</evidence>
<dbReference type="InterPro" id="IPR036663">
    <property type="entry name" value="Fumarylacetoacetase_C_sf"/>
</dbReference>
<proteinExistence type="predicted"/>
<comment type="caution">
    <text evidence="1">The sequence shown here is derived from an EMBL/GenBank/DDBJ whole genome shotgun (WGS) entry which is preliminary data.</text>
</comment>
<keyword evidence="2" id="KW-1185">Reference proteome</keyword>
<name>A0ABV9M943_9BACL</name>
<dbReference type="RefSeq" id="WP_377276037.1">
    <property type="nucleotide sequence ID" value="NZ_JBHSGL010000002.1"/>
</dbReference>
<dbReference type="Proteomes" id="UP001595932">
    <property type="component" value="Unassembled WGS sequence"/>
</dbReference>
<dbReference type="EMBL" id="JBHSGL010000002">
    <property type="protein sequence ID" value="MFC4711504.1"/>
    <property type="molecule type" value="Genomic_DNA"/>
</dbReference>
<evidence type="ECO:0000313" key="1">
    <source>
        <dbReference type="EMBL" id="MFC4711504.1"/>
    </source>
</evidence>
<accession>A0ABV9M943</accession>
<dbReference type="InterPro" id="IPR050772">
    <property type="entry name" value="Hydratase-Decarb/MhpD_sf"/>
</dbReference>
<dbReference type="SUPFAM" id="SSF56529">
    <property type="entry name" value="FAH"/>
    <property type="match status" value="1"/>
</dbReference>
<organism evidence="1 2">
    <name type="scientific">Planococcus dechangensis</name>
    <dbReference type="NCBI Taxonomy" id="1176255"/>
    <lineage>
        <taxon>Bacteria</taxon>
        <taxon>Bacillati</taxon>
        <taxon>Bacillota</taxon>
        <taxon>Bacilli</taxon>
        <taxon>Bacillales</taxon>
        <taxon>Caryophanaceae</taxon>
        <taxon>Planococcus</taxon>
    </lineage>
</organism>